<dbReference type="PANTHER" id="PTHR10353">
    <property type="entry name" value="GLYCOSYL HYDROLASE"/>
    <property type="match status" value="1"/>
</dbReference>
<evidence type="ECO:0000256" key="4">
    <source>
        <dbReference type="RuleBase" id="RU003690"/>
    </source>
</evidence>
<dbReference type="AlphaFoldDB" id="A0AAN0Y4I2"/>
<dbReference type="Proteomes" id="UP000092741">
    <property type="component" value="Chromosome 2"/>
</dbReference>
<dbReference type="GeneID" id="70915017"/>
<organism evidence="5 6">
    <name type="scientific">Vibrio natriegens NBRC 15636 = ATCC 14048 = DSM 759</name>
    <dbReference type="NCBI Taxonomy" id="1219067"/>
    <lineage>
        <taxon>Bacteria</taxon>
        <taxon>Pseudomonadati</taxon>
        <taxon>Pseudomonadota</taxon>
        <taxon>Gammaproteobacteria</taxon>
        <taxon>Vibrionales</taxon>
        <taxon>Vibrionaceae</taxon>
        <taxon>Vibrio</taxon>
    </lineage>
</organism>
<dbReference type="InterPro" id="IPR001360">
    <property type="entry name" value="Glyco_hydro_1"/>
</dbReference>
<evidence type="ECO:0000256" key="2">
    <source>
        <dbReference type="ARBA" id="ARBA00022801"/>
    </source>
</evidence>
<proteinExistence type="inferred from homology"/>
<dbReference type="PRINTS" id="PR00131">
    <property type="entry name" value="GLHYDRLASE1"/>
</dbReference>
<keyword evidence="6" id="KW-1185">Reference proteome</keyword>
<dbReference type="SUPFAM" id="SSF51445">
    <property type="entry name" value="(Trans)glycosidases"/>
    <property type="match status" value="1"/>
</dbReference>
<dbReference type="InterPro" id="IPR017853">
    <property type="entry name" value="GH"/>
</dbReference>
<evidence type="ECO:0000256" key="3">
    <source>
        <dbReference type="ARBA" id="ARBA00023295"/>
    </source>
</evidence>
<evidence type="ECO:0000256" key="1">
    <source>
        <dbReference type="ARBA" id="ARBA00010838"/>
    </source>
</evidence>
<evidence type="ECO:0000313" key="5">
    <source>
        <dbReference type="EMBL" id="ANQ14068.1"/>
    </source>
</evidence>
<dbReference type="RefSeq" id="WP_020333855.1">
    <property type="nucleotide sequence ID" value="NZ_ATFJ01000012.1"/>
</dbReference>
<dbReference type="InterPro" id="IPR033132">
    <property type="entry name" value="GH_1_N_CS"/>
</dbReference>
<evidence type="ECO:0000313" key="6">
    <source>
        <dbReference type="Proteomes" id="UP000092741"/>
    </source>
</evidence>
<dbReference type="GO" id="GO:0005829">
    <property type="term" value="C:cytosol"/>
    <property type="evidence" value="ECO:0007669"/>
    <property type="project" value="TreeGrafter"/>
</dbReference>
<dbReference type="Pfam" id="PF00232">
    <property type="entry name" value="Glyco_hydro_1"/>
    <property type="match status" value="1"/>
</dbReference>
<gene>
    <name evidence="5" type="ORF">BA890_14965</name>
</gene>
<dbReference type="PANTHER" id="PTHR10353:SF122">
    <property type="entry name" value="6-PHOSPHO-BETA-GLUCOSIDASE ASCB-RELATED"/>
    <property type="match status" value="1"/>
</dbReference>
<dbReference type="GO" id="GO:0008422">
    <property type="term" value="F:beta-glucosidase activity"/>
    <property type="evidence" value="ECO:0007669"/>
    <property type="project" value="TreeGrafter"/>
</dbReference>
<name>A0AAN0Y4I2_VIBNA</name>
<dbReference type="PROSITE" id="PS00653">
    <property type="entry name" value="GLYCOSYL_HYDROL_F1_2"/>
    <property type="match status" value="1"/>
</dbReference>
<keyword evidence="2" id="KW-0378">Hydrolase</keyword>
<sequence>MNTLKGFPDNFLWGGATAANQIEGGSDQDGKGLSVSDVYIFDDKAPKETWSNQWFMMTHDQVKEAMDPNSTKYYPKRHGVDFYNRYEEDIALFAEMGFKCFRMSLAWTRIFPNGDEAEPNQAGLEFYDRVFECLEKHNIIPIVSLSHYEMPLNLAVNHEGWTNREVIDLYLKFATTVFERYKDKVKHWMMFNEINCVKHHPYVSVGIIEEGHPNIEQAKYQGAHHQFVASALAAKACRETISGVQIGYMISYQMLYPNTCRPEDVQACEEQQRVSLFFSDVLARGAYPPYAERMLKEKGVILKKHVGDDEILAAYTVDFISFSYYMSSTVSANPEQLEGAQGNLITGGIKNPYLPSSEWGWQIDPKGLRLALNQLHDRYQKPIFIAENGLGTSDKVSEDGSIQDDYRIDYLRQHIEQMREAINDGVNLFGYTWWGPMDIVSASTNQVSKRYGFIYIDQDDNGNGTRDRKRKKSFFWYKKVIASNGSDLS</sequence>
<dbReference type="GO" id="GO:0016052">
    <property type="term" value="P:carbohydrate catabolic process"/>
    <property type="evidence" value="ECO:0007669"/>
    <property type="project" value="TreeGrafter"/>
</dbReference>
<dbReference type="EMBL" id="CP016346">
    <property type="protein sequence ID" value="ANQ14068.1"/>
    <property type="molecule type" value="Genomic_DNA"/>
</dbReference>
<comment type="similarity">
    <text evidence="1 4">Belongs to the glycosyl hydrolase 1 family.</text>
</comment>
<protein>
    <submittedName>
        <fullName evidence="5">6-phospho-beta-glucosidase</fullName>
    </submittedName>
</protein>
<accession>A0AAN0Y4I2</accession>
<dbReference type="Gene3D" id="3.20.20.80">
    <property type="entry name" value="Glycosidases"/>
    <property type="match status" value="1"/>
</dbReference>
<dbReference type="FunFam" id="3.20.20.80:FF:000004">
    <property type="entry name" value="Beta-glucosidase 6-phospho-beta-glucosidase"/>
    <property type="match status" value="1"/>
</dbReference>
<keyword evidence="3" id="KW-0326">Glycosidase</keyword>
<dbReference type="KEGG" id="vna:PN96_19460"/>
<reference evidence="5 6" key="1">
    <citation type="submission" date="2016-07" db="EMBL/GenBank/DDBJ databases">
        <title>Developing Vibrio natriegens as a novel, fast-growing host for biotechnology.</title>
        <authorList>
            <person name="Weinstock M.T."/>
            <person name="Hesek E.D."/>
            <person name="Wilson C.M."/>
            <person name="Gibson D.G."/>
        </authorList>
    </citation>
    <scope>NUCLEOTIDE SEQUENCE [LARGE SCALE GENOMIC DNA]</scope>
    <source>
        <strain evidence="5 6">ATCC 14048</strain>
    </source>
</reference>